<name>A0A9J5YXN3_SOLCO</name>
<evidence type="ECO:0000313" key="2">
    <source>
        <dbReference type="Proteomes" id="UP000824120"/>
    </source>
</evidence>
<dbReference type="Proteomes" id="UP000824120">
    <property type="component" value="Chromosome 5"/>
</dbReference>
<gene>
    <name evidence="1" type="ORF">H5410_026845</name>
</gene>
<dbReference type="EMBL" id="JACXVP010000005">
    <property type="protein sequence ID" value="KAG5605353.1"/>
    <property type="molecule type" value="Genomic_DNA"/>
</dbReference>
<accession>A0A9J5YXN3</accession>
<evidence type="ECO:0000313" key="1">
    <source>
        <dbReference type="EMBL" id="KAG5605353.1"/>
    </source>
</evidence>
<dbReference type="OrthoDB" id="1319071at2759"/>
<sequence>MDLTSKLPKQVKINEEDDDTGHIKYKWIQVHYNYMPNYCQECCLQGHDEQECWTIHPELYDERREEEKKGEYKERDKIWEGTVTNQKRILASGKVAGTKHNRQEWTIRQRNKYKRDKFGRIEGDIEYHNENSFETLREEGVERKEEDGMG</sequence>
<protein>
    <submittedName>
        <fullName evidence="1">Uncharacterized protein</fullName>
    </submittedName>
</protein>
<organism evidence="1 2">
    <name type="scientific">Solanum commersonii</name>
    <name type="common">Commerson's wild potato</name>
    <name type="synonym">Commerson's nightshade</name>
    <dbReference type="NCBI Taxonomy" id="4109"/>
    <lineage>
        <taxon>Eukaryota</taxon>
        <taxon>Viridiplantae</taxon>
        <taxon>Streptophyta</taxon>
        <taxon>Embryophyta</taxon>
        <taxon>Tracheophyta</taxon>
        <taxon>Spermatophyta</taxon>
        <taxon>Magnoliopsida</taxon>
        <taxon>eudicotyledons</taxon>
        <taxon>Gunneridae</taxon>
        <taxon>Pentapetalae</taxon>
        <taxon>asterids</taxon>
        <taxon>lamiids</taxon>
        <taxon>Solanales</taxon>
        <taxon>Solanaceae</taxon>
        <taxon>Solanoideae</taxon>
        <taxon>Solaneae</taxon>
        <taxon>Solanum</taxon>
    </lineage>
</organism>
<keyword evidence="2" id="KW-1185">Reference proteome</keyword>
<dbReference type="AlphaFoldDB" id="A0A9J5YXN3"/>
<reference evidence="1 2" key="1">
    <citation type="submission" date="2020-09" db="EMBL/GenBank/DDBJ databases">
        <title>De no assembly of potato wild relative species, Solanum commersonii.</title>
        <authorList>
            <person name="Cho K."/>
        </authorList>
    </citation>
    <scope>NUCLEOTIDE SEQUENCE [LARGE SCALE GENOMIC DNA]</scope>
    <source>
        <strain evidence="1">LZ3.2</strain>
        <tissue evidence="1">Leaf</tissue>
    </source>
</reference>
<proteinExistence type="predicted"/>
<comment type="caution">
    <text evidence="1">The sequence shown here is derived from an EMBL/GenBank/DDBJ whole genome shotgun (WGS) entry which is preliminary data.</text>
</comment>